<dbReference type="Pfam" id="PF00515">
    <property type="entry name" value="TPR_1"/>
    <property type="match status" value="1"/>
</dbReference>
<evidence type="ECO:0000256" key="1">
    <source>
        <dbReference type="ARBA" id="ARBA00022737"/>
    </source>
</evidence>
<dbReference type="GO" id="GO:0009279">
    <property type="term" value="C:cell outer membrane"/>
    <property type="evidence" value="ECO:0007669"/>
    <property type="project" value="TreeGrafter"/>
</dbReference>
<keyword evidence="3" id="KW-0175">Coiled coil</keyword>
<dbReference type="InterPro" id="IPR050498">
    <property type="entry name" value="Ycf3"/>
</dbReference>
<dbReference type="PROSITE" id="PS50005">
    <property type="entry name" value="TPR"/>
    <property type="match status" value="5"/>
</dbReference>
<keyword evidence="1" id="KW-0677">Repeat</keyword>
<reference evidence="4" key="2">
    <citation type="journal article" date="2011" name="Microb. Ecol.">
        <title>Taxonomic and Functional Metagenomic Profiling of the Microbial Community in the Anoxic Sediment of a Sub-saline Shallow Lake (Laguna de Carrizo, Central Spain).</title>
        <authorList>
            <person name="Ferrer M."/>
            <person name="Guazzaroni M.E."/>
            <person name="Richter M."/>
            <person name="Garcia-Salamanca A."/>
            <person name="Yarza P."/>
            <person name="Suarez-Suarez A."/>
            <person name="Solano J."/>
            <person name="Alcaide M."/>
            <person name="van Dillewijn P."/>
            <person name="Molina-Henares M.A."/>
            <person name="Lopez-Cortes N."/>
            <person name="Al-Ramahi Y."/>
            <person name="Guerrero C."/>
            <person name="Acosta A."/>
            <person name="de Eugenio L.I."/>
            <person name="Martinez V."/>
            <person name="Marques S."/>
            <person name="Rojo F."/>
            <person name="Santero E."/>
            <person name="Genilloud O."/>
            <person name="Perez-Perez J."/>
            <person name="Rossello-Mora R."/>
            <person name="Ramos J.L."/>
        </authorList>
    </citation>
    <scope>NUCLEOTIDE SEQUENCE</scope>
</reference>
<reference evidence="4" key="1">
    <citation type="submission" date="2010-07" db="EMBL/GenBank/DDBJ databases">
        <authorList>
            <consortium name="CONSOLIDER consortium CSD2007-00005"/>
            <person name="Guazzaroni M.-E."/>
            <person name="Richter M."/>
            <person name="Garcia-Salamanca A."/>
            <person name="Yarza P."/>
            <person name="Ferrer M."/>
        </authorList>
    </citation>
    <scope>NUCLEOTIDE SEQUENCE</scope>
</reference>
<dbReference type="GO" id="GO:0046813">
    <property type="term" value="P:receptor-mediated virion attachment to host cell"/>
    <property type="evidence" value="ECO:0007669"/>
    <property type="project" value="TreeGrafter"/>
</dbReference>
<dbReference type="SUPFAM" id="SSF48439">
    <property type="entry name" value="Protein prenylyltransferase"/>
    <property type="match status" value="1"/>
</dbReference>
<accession>D9PHE0</accession>
<keyword evidence="2" id="KW-0802">TPR repeat</keyword>
<comment type="caution">
    <text evidence="4">The sequence shown here is derived from an EMBL/GenBank/DDBJ whole genome shotgun (WGS) entry which is preliminary data.</text>
</comment>
<dbReference type="SMART" id="SM00028">
    <property type="entry name" value="TPR"/>
    <property type="match status" value="6"/>
</dbReference>
<dbReference type="PANTHER" id="PTHR44858:SF1">
    <property type="entry name" value="UDP-N-ACETYLGLUCOSAMINE--PEPTIDE N-ACETYLGLUCOSAMINYLTRANSFERASE SPINDLY-RELATED"/>
    <property type="match status" value="1"/>
</dbReference>
<name>D9PHE0_9ZZZZ</name>
<dbReference type="PANTHER" id="PTHR44858">
    <property type="entry name" value="TETRATRICOPEPTIDE REPEAT PROTEIN 6"/>
    <property type="match status" value="1"/>
</dbReference>
<evidence type="ECO:0000256" key="2">
    <source>
        <dbReference type="ARBA" id="ARBA00022803"/>
    </source>
</evidence>
<evidence type="ECO:0000313" key="4">
    <source>
        <dbReference type="EMBL" id="EFK97025.1"/>
    </source>
</evidence>
<dbReference type="InterPro" id="IPR019734">
    <property type="entry name" value="TPR_rpt"/>
</dbReference>
<organism evidence="4">
    <name type="scientific">sediment metagenome</name>
    <dbReference type="NCBI Taxonomy" id="749907"/>
    <lineage>
        <taxon>unclassified sequences</taxon>
        <taxon>metagenomes</taxon>
        <taxon>ecological metagenomes</taxon>
    </lineage>
</organism>
<sequence length="372" mass="41908">MKKIVIILLFISGVSSAESWDSLLDGSVYEGDGKMVFCNTTNPIKEARDAAQKTQNYTIAYKTNLERLIGVCQATVDLFGNDPFKSKIANQHITEARAELDLLNKQYVVAKNENKNDDILEKGIVALRKDIEKSSFYGGIYNKPTNSIGYNISEAIKHYKMGYSYFESNRYADAIEEFTKAIEINPDSSEAFYERGNSFRKLKDYKSAIKDYLHAKELGANEAYVYSDCGISYAQLGDHSSAIENYTKAIKLNPDDVDAVYYNRGFSYIMMKDYSSAIRDFTSAIGLNPNYAEAYGNRGLAYSYLKAYTSAIRDYTKAINLNPNYAKAYSNRALSFAFKGDLKSTMKDAKQACSLGDCFLFKSLEEKGYTKY</sequence>
<feature type="coiled-coil region" evidence="3">
    <location>
        <begin position="86"/>
        <end position="113"/>
    </location>
</feature>
<proteinExistence type="predicted"/>
<dbReference type="AlphaFoldDB" id="D9PHE0"/>
<dbReference type="Gene3D" id="1.25.40.10">
    <property type="entry name" value="Tetratricopeptide repeat domain"/>
    <property type="match status" value="3"/>
</dbReference>
<dbReference type="InterPro" id="IPR011990">
    <property type="entry name" value="TPR-like_helical_dom_sf"/>
</dbReference>
<protein>
    <submittedName>
        <fullName evidence="4">Tetratricopeptide repeat family protein</fullName>
    </submittedName>
</protein>
<dbReference type="EMBL" id="ADZX01000366">
    <property type="protein sequence ID" value="EFK97025.1"/>
    <property type="molecule type" value="Genomic_DNA"/>
</dbReference>
<dbReference type="PROSITE" id="PS50293">
    <property type="entry name" value="TPR_REGION"/>
    <property type="match status" value="3"/>
</dbReference>
<dbReference type="Pfam" id="PF13414">
    <property type="entry name" value="TPR_11"/>
    <property type="match status" value="2"/>
</dbReference>
<gene>
    <name evidence="4" type="ORF">LDC_0940</name>
</gene>
<evidence type="ECO:0000256" key="3">
    <source>
        <dbReference type="SAM" id="Coils"/>
    </source>
</evidence>